<gene>
    <name evidence="1" type="ORF">MB2181_04485</name>
</gene>
<dbReference type="InterPro" id="IPR035996">
    <property type="entry name" value="4pyrrol_Methylase_sf"/>
</dbReference>
<proteinExistence type="predicted"/>
<comment type="caution">
    <text evidence="1">The sequence shown here is derived from an EMBL/GenBank/DDBJ whole genome shotgun (WGS) entry which is preliminary data.</text>
</comment>
<dbReference type="Gene3D" id="3.30.950.10">
    <property type="entry name" value="Methyltransferase, Cobalt-precorrin-4 Transmethylase, Domain 2"/>
    <property type="match status" value="1"/>
</dbReference>
<dbReference type="Proteomes" id="UP000054262">
    <property type="component" value="Unassembled WGS sequence"/>
</dbReference>
<dbReference type="SUPFAM" id="SSF53790">
    <property type="entry name" value="Tetrapyrrole methylase"/>
    <property type="match status" value="1"/>
</dbReference>
<dbReference type="EMBL" id="AAUX01000001">
    <property type="protein sequence ID" value="EAV47304.1"/>
    <property type="molecule type" value="Genomic_DNA"/>
</dbReference>
<dbReference type="CDD" id="cd11649">
    <property type="entry name" value="RsmI_like"/>
    <property type="match status" value="1"/>
</dbReference>
<evidence type="ECO:0008006" key="3">
    <source>
        <dbReference type="Google" id="ProtNLM"/>
    </source>
</evidence>
<evidence type="ECO:0000313" key="1">
    <source>
        <dbReference type="EMBL" id="EAV47304.1"/>
    </source>
</evidence>
<organism evidence="1 2">
    <name type="scientific">Methylophilales bacterium HTCC2181</name>
    <dbReference type="NCBI Taxonomy" id="383631"/>
    <lineage>
        <taxon>Bacteria</taxon>
        <taxon>Pseudomonadati</taxon>
        <taxon>Pseudomonadota</taxon>
        <taxon>Betaproteobacteria</taxon>
        <taxon>Nitrosomonadales</taxon>
        <taxon>OM43 clade</taxon>
    </lineage>
</organism>
<dbReference type="PANTHER" id="PTHR46111:SF2">
    <property type="entry name" value="SAM-DEPENDENT METHYLTRANSFERASE"/>
    <property type="match status" value="1"/>
</dbReference>
<sequence>MVTDNKALGTLYLIPSSLDQDANDQFLIEHQKKQLSTLSYFIVENEKPARRMLKKLGLEKSLQELTLVTNTQKTDELAIKKMFEPLFNGESVGLLSDSGTPCIADPGNKIVAYAHQQHIHVKPLVGPSSIILSLMSSGFNGQSFRFRGYLPKDKTERNECFVSMQKIIKSTRETQIFIETPYRNNDLLTHLVQALDTDIMLNLSIDLTTTSEQIISQSIGDWRKKGLPDINKKLCIFLLN</sequence>
<dbReference type="InterPro" id="IPR014777">
    <property type="entry name" value="4pyrrole_Mease_sub1"/>
</dbReference>
<name>A0P6Z4_9PROT</name>
<protein>
    <recommendedName>
        <fullName evidence="3">Uroporphyrin-III C/tetrapyrrole (Corrin/Porphyrin) methyltransferase</fullName>
    </recommendedName>
</protein>
<dbReference type="PIRSF" id="PIRSF005917">
    <property type="entry name" value="MTase_YraL"/>
    <property type="match status" value="1"/>
</dbReference>
<dbReference type="AlphaFoldDB" id="A0P6Z4"/>
<evidence type="ECO:0000313" key="2">
    <source>
        <dbReference type="Proteomes" id="UP000054262"/>
    </source>
</evidence>
<accession>A0P6Z4</accession>
<dbReference type="PANTHER" id="PTHR46111">
    <property type="entry name" value="RIBOSOMAL RNA SMALL SUBUNIT METHYLTRANSFERASE I"/>
    <property type="match status" value="1"/>
</dbReference>
<dbReference type="GO" id="GO:0008168">
    <property type="term" value="F:methyltransferase activity"/>
    <property type="evidence" value="ECO:0007669"/>
    <property type="project" value="InterPro"/>
</dbReference>
<dbReference type="InterPro" id="IPR014776">
    <property type="entry name" value="4pyrrole_Mease_sub2"/>
</dbReference>
<dbReference type="OrthoDB" id="7061662at2"/>
<dbReference type="InterPro" id="IPR008189">
    <property type="entry name" value="rRNA_ssu_MeTfrase_I"/>
</dbReference>
<keyword evidence="2" id="KW-1185">Reference proteome</keyword>
<dbReference type="Gene3D" id="3.40.1010.10">
    <property type="entry name" value="Cobalt-precorrin-4 Transmethylase, Domain 1"/>
    <property type="match status" value="1"/>
</dbReference>
<reference evidence="1 2" key="1">
    <citation type="submission" date="2006-11" db="EMBL/GenBank/DDBJ databases">
        <authorList>
            <person name="Giovannoni S."/>
            <person name="Vergin K."/>
            <person name="Ferriera S."/>
            <person name="Johnson J."/>
            <person name="Kravitz S."/>
            <person name="Beeson K."/>
            <person name="Sutton G."/>
            <person name="Rogers Y.-H."/>
            <person name="Friedman R."/>
            <person name="Frazier M."/>
            <person name="Venter J.C."/>
        </authorList>
    </citation>
    <scope>NUCLEOTIDE SEQUENCE [LARGE SCALE GENOMIC DNA]</scope>
    <source>
        <strain evidence="1 2">HTCC2181</strain>
    </source>
</reference>